<comment type="caution">
    <text evidence="1">The sequence shown here is derived from an EMBL/GenBank/DDBJ whole genome shotgun (WGS) entry which is preliminary data.</text>
</comment>
<evidence type="ECO:0000313" key="1">
    <source>
        <dbReference type="EMBL" id="CAG9945226.1"/>
    </source>
</evidence>
<organism evidence="1 2">
    <name type="scientific">Clonostachys rosea f. rosea IK726</name>
    <dbReference type="NCBI Taxonomy" id="1349383"/>
    <lineage>
        <taxon>Eukaryota</taxon>
        <taxon>Fungi</taxon>
        <taxon>Dikarya</taxon>
        <taxon>Ascomycota</taxon>
        <taxon>Pezizomycotina</taxon>
        <taxon>Sordariomycetes</taxon>
        <taxon>Hypocreomycetidae</taxon>
        <taxon>Hypocreales</taxon>
        <taxon>Bionectriaceae</taxon>
        <taxon>Clonostachys</taxon>
    </lineage>
</organism>
<keyword evidence="2" id="KW-1185">Reference proteome</keyword>
<protein>
    <submittedName>
        <fullName evidence="1">Uncharacterized protein</fullName>
    </submittedName>
</protein>
<dbReference type="Proteomes" id="UP000836387">
    <property type="component" value="Unassembled WGS sequence"/>
</dbReference>
<sequence>LFHAALSSMNENTPPTDQGGKVVHRRAHRKSRHGCTFCKKRRIKCDEQKPACTNCVRRSLVCSLGTNQSTASSPASTACVAASVRCCATSLDVGDFELFHHFCHVTSKSFSNEQATQYFWSVTVPRLSFRHQFLLHAVITLGALHLRHMKYQLESDMPAGLLDKANVHWEEALRLASPLLSRVTESNCAALYLFATITCLHTFALGPYPGELLIFNQNGPSHWLTLFRGLRSIEQACDFASVQNEELRPIFPLSGLGLNKVPVKALDPSVQEALEALASFIDINITKDDERCESLVEALTLLRRCYTVVYDEPAQVSAYTVFSWLHRVSDHYLKLVQATDPVALLLFSYFVVLIKRLECAWMVKDWPTHLMSEIYACMPLAKRFWLSWPIEQIGWLPAE</sequence>
<dbReference type="EMBL" id="CADEHS020000008">
    <property type="protein sequence ID" value="CAG9945226.1"/>
    <property type="molecule type" value="Genomic_DNA"/>
</dbReference>
<feature type="non-terminal residue" evidence="1">
    <location>
        <position position="1"/>
    </location>
</feature>
<proteinExistence type="predicted"/>
<reference evidence="1" key="1">
    <citation type="submission" date="2020-04" db="EMBL/GenBank/DDBJ databases">
        <authorList>
            <person name="Broberg M."/>
        </authorList>
    </citation>
    <scope>NUCLEOTIDE SEQUENCE</scope>
</reference>
<accession>A0ACA9TW54</accession>
<reference evidence="1" key="2">
    <citation type="submission" date="2021-10" db="EMBL/GenBank/DDBJ databases">
        <authorList>
            <person name="Piombo E."/>
        </authorList>
    </citation>
    <scope>NUCLEOTIDE SEQUENCE</scope>
</reference>
<evidence type="ECO:0000313" key="2">
    <source>
        <dbReference type="Proteomes" id="UP000836387"/>
    </source>
</evidence>
<name>A0ACA9TW54_BIOOC</name>
<gene>
    <name evidence="1" type="ORF">CRV2_00011319</name>
</gene>